<gene>
    <name evidence="2" type="ORF">PPGU16_70580</name>
</gene>
<dbReference type="AlphaFoldDB" id="A0A7I8C0E9"/>
<evidence type="ECO:0000313" key="2">
    <source>
        <dbReference type="EMBL" id="BCF93991.1"/>
    </source>
</evidence>
<name>A0A7I8C0E9_9BURK</name>
<protein>
    <submittedName>
        <fullName evidence="2">Uncharacterized protein</fullName>
    </submittedName>
</protein>
<reference evidence="2 3" key="1">
    <citation type="journal article" date="2020" name="Genes (Basel)">
        <title>Genomic Comparison of Insect Gut Symbionts from Divergent Burkholderia Subclades.</title>
        <authorList>
            <person name="Takeshita K."/>
            <person name="Kikuchi Y."/>
        </authorList>
    </citation>
    <scope>NUCLEOTIDE SEQUENCE [LARGE SCALE GENOMIC DNA]</scope>
    <source>
        <strain evidence="2 3">PGU16</strain>
        <plasmid evidence="2 3">PPGU16_p1</plasmid>
    </source>
</reference>
<feature type="transmembrane region" description="Helical" evidence="1">
    <location>
        <begin position="52"/>
        <end position="76"/>
    </location>
</feature>
<organism evidence="2 3">
    <name type="scientific">Paraburkholderia largidicola</name>
    <dbReference type="NCBI Taxonomy" id="3014751"/>
    <lineage>
        <taxon>Bacteria</taxon>
        <taxon>Pseudomonadati</taxon>
        <taxon>Pseudomonadota</taxon>
        <taxon>Betaproteobacteria</taxon>
        <taxon>Burkholderiales</taxon>
        <taxon>Burkholderiaceae</taxon>
        <taxon>Paraburkholderia</taxon>
    </lineage>
</organism>
<feature type="transmembrane region" description="Helical" evidence="1">
    <location>
        <begin position="88"/>
        <end position="113"/>
    </location>
</feature>
<dbReference type="Proteomes" id="UP000510888">
    <property type="component" value="Plasmid PPGU16_p1"/>
</dbReference>
<keyword evidence="1" id="KW-0812">Transmembrane</keyword>
<dbReference type="RefSeq" id="WP_180725534.1">
    <property type="nucleotide sequence ID" value="NZ_AP023176.1"/>
</dbReference>
<accession>A0A7I8C0E9</accession>
<keyword evidence="1" id="KW-0472">Membrane</keyword>
<geneLocation type="plasmid" evidence="2 3">
    <name>PPGU16_p1</name>
</geneLocation>
<dbReference type="EMBL" id="AP023176">
    <property type="protein sequence ID" value="BCF93991.1"/>
    <property type="molecule type" value="Genomic_DNA"/>
</dbReference>
<keyword evidence="2" id="KW-0614">Plasmid</keyword>
<evidence type="ECO:0000256" key="1">
    <source>
        <dbReference type="SAM" id="Phobius"/>
    </source>
</evidence>
<proteinExistence type="predicted"/>
<dbReference type="KEGG" id="plad:PPGU16_70580"/>
<evidence type="ECO:0000313" key="3">
    <source>
        <dbReference type="Proteomes" id="UP000510888"/>
    </source>
</evidence>
<sequence>MNDRSKRLTLVSTRRPTGTCLKVSEESPIPERSACPFDLRGSYDSARTRLKYWTATGAFWGGASGLLCGPTLFYSATGTGFEADIKQALASLICGVAGTMIGASFAGIVAMMTRRHAHSVQARPFTSTGLRIVDIDEARAYGLYSDHLKMRTSRDEQQQ</sequence>
<keyword evidence="1" id="KW-1133">Transmembrane helix</keyword>
<keyword evidence="3" id="KW-1185">Reference proteome</keyword>